<dbReference type="AlphaFoldDB" id="A0A1E3WGZ4"/>
<dbReference type="Pfam" id="PF23793">
    <property type="entry name" value="LysC"/>
    <property type="match status" value="1"/>
</dbReference>
<reference evidence="1 2" key="1">
    <citation type="submission" date="2016-08" db="EMBL/GenBank/DDBJ databases">
        <title>Genome sequencing of Vibrio scophthalmi strain FP3289, an isolated from Paralichthys olivaceus.</title>
        <authorList>
            <person name="Han H.-J."/>
        </authorList>
    </citation>
    <scope>NUCLEOTIDE SEQUENCE [LARGE SCALE GENOMIC DNA]</scope>
    <source>
        <strain evidence="1 2">FP3289</strain>
    </source>
</reference>
<dbReference type="InterPro" id="IPR058979">
    <property type="entry name" value="LysC-like"/>
</dbReference>
<sequence length="71" mass="8196">MTRYQYKEIVNYPPSAALVECNLPFIDKPATYGAAALRDEAWLEAFKQCACKIEMNRTFYGFKNGNKTCQY</sequence>
<dbReference type="Proteomes" id="UP000095131">
    <property type="component" value="Unassembled WGS sequence"/>
</dbReference>
<name>A0A1E3WGZ4_9VIBR</name>
<evidence type="ECO:0000313" key="1">
    <source>
        <dbReference type="EMBL" id="ODS04307.1"/>
    </source>
</evidence>
<proteinExistence type="predicted"/>
<gene>
    <name evidence="1" type="ORF">VSF3289_03438</name>
</gene>
<accession>A0A1E3WGZ4</accession>
<dbReference type="EMBL" id="MDCJ01000007">
    <property type="protein sequence ID" value="ODS04307.1"/>
    <property type="molecule type" value="Genomic_DNA"/>
</dbReference>
<organism evidence="1 2">
    <name type="scientific">Vibrio scophthalmi</name>
    <dbReference type="NCBI Taxonomy" id="45658"/>
    <lineage>
        <taxon>Bacteria</taxon>
        <taxon>Pseudomonadati</taxon>
        <taxon>Pseudomonadota</taxon>
        <taxon>Gammaproteobacteria</taxon>
        <taxon>Vibrionales</taxon>
        <taxon>Vibrionaceae</taxon>
        <taxon>Vibrio</taxon>
    </lineage>
</organism>
<protein>
    <submittedName>
        <fullName evidence="1">Uncharacterized protein</fullName>
    </submittedName>
</protein>
<comment type="caution">
    <text evidence="1">The sequence shown here is derived from an EMBL/GenBank/DDBJ whole genome shotgun (WGS) entry which is preliminary data.</text>
</comment>
<evidence type="ECO:0000313" key="2">
    <source>
        <dbReference type="Proteomes" id="UP000095131"/>
    </source>
</evidence>